<dbReference type="Pfam" id="PF12666">
    <property type="entry name" value="PrgI"/>
    <property type="match status" value="1"/>
</dbReference>
<feature type="transmembrane region" description="Helical" evidence="1">
    <location>
        <begin position="20"/>
        <end position="42"/>
    </location>
</feature>
<keyword evidence="1" id="KW-0812">Transmembrane</keyword>
<evidence type="ECO:0000256" key="1">
    <source>
        <dbReference type="SAM" id="Phobius"/>
    </source>
</evidence>
<dbReference type="AlphaFoldDB" id="A0A810PTE8"/>
<dbReference type="Proteomes" id="UP000681343">
    <property type="component" value="Chromosome"/>
</dbReference>
<evidence type="ECO:0008006" key="4">
    <source>
        <dbReference type="Google" id="ProtNLM"/>
    </source>
</evidence>
<dbReference type="RefSeq" id="WP_212820258.1">
    <property type="nucleotide sequence ID" value="NZ_AP023415.1"/>
</dbReference>
<proteinExistence type="predicted"/>
<keyword evidence="1" id="KW-0472">Membrane</keyword>
<gene>
    <name evidence="2" type="ORF">MM35RIKEN_12560</name>
</gene>
<dbReference type="InterPro" id="IPR024414">
    <property type="entry name" value="Uncharacterised_PrgI"/>
</dbReference>
<keyword evidence="3" id="KW-1185">Reference proteome</keyword>
<protein>
    <recommendedName>
        <fullName evidence="4">PrgI family protein</fullName>
    </recommendedName>
</protein>
<dbReference type="EMBL" id="AP023415">
    <property type="protein sequence ID" value="BCK79064.1"/>
    <property type="molecule type" value="Genomic_DNA"/>
</dbReference>
<keyword evidence="1" id="KW-1133">Transmembrane helix</keyword>
<sequence length="111" mass="12797">MEIKINKEIRNYKETVYFGLTARQLICSLLAVGTAVGLYFALRGVLGRETLGWLCIVGAAPMAAAGFFHYNGLTLEQFLWAWCKTNFLLAGRRLWHSENYLYDLWEKEDKK</sequence>
<name>A0A810PTE8_9FIRM</name>
<evidence type="ECO:0000313" key="2">
    <source>
        <dbReference type="EMBL" id="BCK79064.1"/>
    </source>
</evidence>
<feature type="transmembrane region" description="Helical" evidence="1">
    <location>
        <begin position="51"/>
        <end position="70"/>
    </location>
</feature>
<dbReference type="KEGG" id="vfa:MM35RIKEN_12560"/>
<organism evidence="2 3">
    <name type="scientific">Vescimonas fastidiosa</name>
    <dbReference type="NCBI Taxonomy" id="2714353"/>
    <lineage>
        <taxon>Bacteria</taxon>
        <taxon>Bacillati</taxon>
        <taxon>Bacillota</taxon>
        <taxon>Clostridia</taxon>
        <taxon>Eubacteriales</taxon>
        <taxon>Oscillospiraceae</taxon>
        <taxon>Vescimonas</taxon>
    </lineage>
</organism>
<accession>A0A810PTE8</accession>
<evidence type="ECO:0000313" key="3">
    <source>
        <dbReference type="Proteomes" id="UP000681343"/>
    </source>
</evidence>
<reference evidence="2" key="1">
    <citation type="submission" date="2020-09" db="EMBL/GenBank/DDBJ databases">
        <title>New species isolated from human feces.</title>
        <authorList>
            <person name="Kitahara M."/>
            <person name="Shigeno Y."/>
            <person name="Shime M."/>
            <person name="Matsumoto Y."/>
            <person name="Nakamura S."/>
            <person name="Motooka D."/>
            <person name="Fukuoka S."/>
            <person name="Nishikawa H."/>
            <person name="Benno Y."/>
        </authorList>
    </citation>
    <scope>NUCLEOTIDE SEQUENCE</scope>
    <source>
        <strain evidence="2">MM35</strain>
    </source>
</reference>